<organism evidence="4 5">
    <name type="scientific">Aquatica leii</name>
    <dbReference type="NCBI Taxonomy" id="1421715"/>
    <lineage>
        <taxon>Eukaryota</taxon>
        <taxon>Metazoa</taxon>
        <taxon>Ecdysozoa</taxon>
        <taxon>Arthropoda</taxon>
        <taxon>Hexapoda</taxon>
        <taxon>Insecta</taxon>
        <taxon>Pterygota</taxon>
        <taxon>Neoptera</taxon>
        <taxon>Endopterygota</taxon>
        <taxon>Coleoptera</taxon>
        <taxon>Polyphaga</taxon>
        <taxon>Elateriformia</taxon>
        <taxon>Elateroidea</taxon>
        <taxon>Lampyridae</taxon>
        <taxon>Luciolinae</taxon>
        <taxon>Aquatica</taxon>
    </lineage>
</organism>
<dbReference type="PROSITE" id="PS50835">
    <property type="entry name" value="IG_LIKE"/>
    <property type="match status" value="1"/>
</dbReference>
<evidence type="ECO:0000259" key="3">
    <source>
        <dbReference type="PROSITE" id="PS50835"/>
    </source>
</evidence>
<evidence type="ECO:0000313" key="4">
    <source>
        <dbReference type="EMBL" id="KAK4875837.1"/>
    </source>
</evidence>
<dbReference type="InterPro" id="IPR013783">
    <property type="entry name" value="Ig-like_fold"/>
</dbReference>
<dbReference type="Pfam" id="PF13927">
    <property type="entry name" value="Ig_3"/>
    <property type="match status" value="1"/>
</dbReference>
<feature type="domain" description="Ig-like" evidence="3">
    <location>
        <begin position="170"/>
        <end position="276"/>
    </location>
</feature>
<proteinExistence type="predicted"/>
<dbReference type="InterPro" id="IPR052615">
    <property type="entry name" value="FGFRL"/>
</dbReference>
<keyword evidence="2" id="KW-0732">Signal</keyword>
<keyword evidence="1" id="KW-0812">Transmembrane</keyword>
<sequence>MTGFYLFLICFASICVRSQILNKGDYLNDYPPVSIYMSDNEQDTGYVNYPKPEIVRQQSGNDMVLKCSTTSCLYLKQNSVWEFKACQPDFKKISCSNYYDTSNKDILAKNVTWDPVSGHVLRHKCAVNLHLQKINTSFSGLYRCITDEKIIKIYEVIVLDSLNKYSYQPPELLDVIPLNTTIASNMQVIIQCRVYSQRPPVIWWFKESDESNYDIKYSGKYYLQINTSVQVYGIPHESNVYLSKMYIYHAQGSDSGKYVCFAMTASGMAHKDASIKVITNDTYWESDTSFVLLFLIPITFALIPITIWLCYYRKKKKSIKKLSMHRHQSSDAVRPMLTERMLSNSHTIV</sequence>
<dbReference type="Gene3D" id="2.60.40.10">
    <property type="entry name" value="Immunoglobulins"/>
    <property type="match status" value="1"/>
</dbReference>
<evidence type="ECO:0000313" key="5">
    <source>
        <dbReference type="Proteomes" id="UP001353858"/>
    </source>
</evidence>
<reference evidence="5" key="1">
    <citation type="submission" date="2023-01" db="EMBL/GenBank/DDBJ databases">
        <title>Key to firefly adult light organ development and bioluminescence: homeobox transcription factors regulate luciferase expression and transportation to peroxisome.</title>
        <authorList>
            <person name="Fu X."/>
        </authorList>
    </citation>
    <scope>NUCLEOTIDE SEQUENCE [LARGE SCALE GENOMIC DNA]</scope>
</reference>
<dbReference type="Proteomes" id="UP001353858">
    <property type="component" value="Unassembled WGS sequence"/>
</dbReference>
<feature type="transmembrane region" description="Helical" evidence="1">
    <location>
        <begin position="290"/>
        <end position="312"/>
    </location>
</feature>
<dbReference type="PANTHER" id="PTHR19890:SF10">
    <property type="entry name" value="FIBROBLAST GROWTH FACTOR RECEPTOR-LIKE 1"/>
    <property type="match status" value="1"/>
</dbReference>
<name>A0AAN7SD80_9COLE</name>
<evidence type="ECO:0000256" key="2">
    <source>
        <dbReference type="SAM" id="SignalP"/>
    </source>
</evidence>
<dbReference type="InterPro" id="IPR036179">
    <property type="entry name" value="Ig-like_dom_sf"/>
</dbReference>
<feature type="chain" id="PRO_5042970003" description="Ig-like domain-containing protein" evidence="2">
    <location>
        <begin position="19"/>
        <end position="349"/>
    </location>
</feature>
<protein>
    <recommendedName>
        <fullName evidence="3">Ig-like domain-containing protein</fullName>
    </recommendedName>
</protein>
<accession>A0AAN7SD80</accession>
<keyword evidence="1" id="KW-1133">Transmembrane helix</keyword>
<keyword evidence="5" id="KW-1185">Reference proteome</keyword>
<dbReference type="InterPro" id="IPR007110">
    <property type="entry name" value="Ig-like_dom"/>
</dbReference>
<keyword evidence="1" id="KW-0472">Membrane</keyword>
<dbReference type="PANTHER" id="PTHR19890">
    <property type="entry name" value="FIBROBLAST GROWTH FACTOR RECEPTOR"/>
    <property type="match status" value="1"/>
</dbReference>
<dbReference type="SMART" id="SM00409">
    <property type="entry name" value="IG"/>
    <property type="match status" value="2"/>
</dbReference>
<gene>
    <name evidence="4" type="ORF">RN001_012259</name>
</gene>
<evidence type="ECO:0000256" key="1">
    <source>
        <dbReference type="SAM" id="Phobius"/>
    </source>
</evidence>
<dbReference type="SUPFAM" id="SSF48726">
    <property type="entry name" value="Immunoglobulin"/>
    <property type="match status" value="1"/>
</dbReference>
<dbReference type="EMBL" id="JARPUR010000005">
    <property type="protein sequence ID" value="KAK4875837.1"/>
    <property type="molecule type" value="Genomic_DNA"/>
</dbReference>
<feature type="signal peptide" evidence="2">
    <location>
        <begin position="1"/>
        <end position="18"/>
    </location>
</feature>
<comment type="caution">
    <text evidence="4">The sequence shown here is derived from an EMBL/GenBank/DDBJ whole genome shotgun (WGS) entry which is preliminary data.</text>
</comment>
<dbReference type="InterPro" id="IPR003599">
    <property type="entry name" value="Ig_sub"/>
</dbReference>
<dbReference type="AlphaFoldDB" id="A0AAN7SD80"/>